<dbReference type="SUPFAM" id="SSF49299">
    <property type="entry name" value="PKD domain"/>
    <property type="match status" value="1"/>
</dbReference>
<gene>
    <name evidence="1" type="ORF">HUE88_11515</name>
</gene>
<dbReference type="EMBL" id="CP054492">
    <property type="protein sequence ID" value="QOY51716.1"/>
    <property type="molecule type" value="Genomic_DNA"/>
</dbReference>
<evidence type="ECO:0000313" key="2">
    <source>
        <dbReference type="Proteomes" id="UP000593994"/>
    </source>
</evidence>
<dbReference type="RefSeq" id="WP_194369171.1">
    <property type="nucleotide sequence ID" value="NZ_CP054492.1"/>
</dbReference>
<dbReference type="InterPro" id="IPR013783">
    <property type="entry name" value="Ig-like_fold"/>
</dbReference>
<name>A0A7S7RMQ7_9BACT</name>
<dbReference type="KEGG" id="sbal:HUE88_11515"/>
<proteinExistence type="predicted"/>
<sequence length="606" mass="65495">MKINKLYIGVFLILGLLAIGLVFSKKNDTNSGKVPKISTLKEVVVNEIQDVNVTDVLTPTEIIVEPFVEVENVVAETTQLVSPIKKVAKKAVKAKSSFKAEQITHKGKKYLTVESPYTERVWLDRNLGASKVCSSYKDESCYGDHYQWGRSSDGHQNASSTTASEQATDVNMAGVSFITTSTSPYDWTESDNSGKQRATNWSKADGTSVCPVGYRVPTIVELESETTGSSKGMPNNKAAYANFLKFPSAGNSFYGAGSSGNMGSSGFVWSSDSNGSLSGALHFSSSAAYIGYDARALGYSVRCIQDKTLPTASKTANAGVDQTVMDGTTVKLTASGGSNSKGTIASYMWKENAKVLSTKKSFSKSDFSLGVHNITLTVVYKDGTSSSDKVIVTVVEFISKTITHQNLEYKTLLSPHTKRVWLDRNLGAIRVCKALYDKSCYGDYYQWGRNSDGHQKGKSFKTSLMSTDLKSAGNNFITDYGKNSYDWTVLDSDGRLRSENWSKTDGSSICPVGYRVPTLAELRGETISISNAKSNNTELYKSFLKFPSSGFRSGESGSLDGRGSYGVVWSSSAKGAYSSALHFSSNDADIGNLNRADGATVRCIGE</sequence>
<evidence type="ECO:0000313" key="1">
    <source>
        <dbReference type="EMBL" id="QOY51716.1"/>
    </source>
</evidence>
<dbReference type="Proteomes" id="UP000593994">
    <property type="component" value="Chromosome"/>
</dbReference>
<evidence type="ECO:0008006" key="3">
    <source>
        <dbReference type="Google" id="ProtNLM"/>
    </source>
</evidence>
<organism evidence="1 2">
    <name type="scientific">Candidatus Sulfurimonas baltica</name>
    <dbReference type="NCBI Taxonomy" id="2740404"/>
    <lineage>
        <taxon>Bacteria</taxon>
        <taxon>Pseudomonadati</taxon>
        <taxon>Campylobacterota</taxon>
        <taxon>Epsilonproteobacteria</taxon>
        <taxon>Campylobacterales</taxon>
        <taxon>Sulfurimonadaceae</taxon>
        <taxon>Sulfurimonas</taxon>
    </lineage>
</organism>
<dbReference type="InterPro" id="IPR035986">
    <property type="entry name" value="PKD_dom_sf"/>
</dbReference>
<accession>A0A7S7RMQ7</accession>
<dbReference type="AlphaFoldDB" id="A0A7S7RMQ7"/>
<keyword evidence="2" id="KW-1185">Reference proteome</keyword>
<reference evidence="1 2" key="1">
    <citation type="submission" date="2020-05" db="EMBL/GenBank/DDBJ databases">
        <title>Sulfurimonas marisnigri, sp. nov., and Sulfurimonas baltica, sp. nov., manganese oxide reducing chemolithoautotrophs of the class Epsilonproteobacteria isolated from the pelagic redoxclines of the Black and Baltic Seas and emended description of the genus Sulfurimonas.</title>
        <authorList>
            <person name="Henkel J.V."/>
            <person name="Laudan C."/>
            <person name="Werner J."/>
            <person name="Neu T."/>
            <person name="Plewe S."/>
            <person name="Sproer C."/>
            <person name="Bunk B."/>
            <person name="Schulz-Vogt H.N."/>
        </authorList>
    </citation>
    <scope>NUCLEOTIDE SEQUENCE [LARGE SCALE GENOMIC DNA]</scope>
    <source>
        <strain evidence="1 2">GD2</strain>
    </source>
</reference>
<dbReference type="Pfam" id="PF22352">
    <property type="entry name" value="K319L-like_PKD"/>
    <property type="match status" value="1"/>
</dbReference>
<protein>
    <recommendedName>
        <fullName evidence="3">Fibrobacter succinogenes major paralogous domain-containing protein</fullName>
    </recommendedName>
</protein>
<dbReference type="Gene3D" id="2.60.40.10">
    <property type="entry name" value="Immunoglobulins"/>
    <property type="match status" value="1"/>
</dbReference>